<proteinExistence type="predicted"/>
<dbReference type="PANTHER" id="PTHR33327">
    <property type="entry name" value="ENDONUCLEASE"/>
    <property type="match status" value="1"/>
</dbReference>
<dbReference type="EMBL" id="BGPR01109453">
    <property type="protein sequence ID" value="GBM85973.1"/>
    <property type="molecule type" value="Genomic_DNA"/>
</dbReference>
<reference evidence="2 4" key="1">
    <citation type="journal article" date="2019" name="Sci. Rep.">
        <title>Orb-weaving spider Araneus ventricosus genome elucidates the spidroin gene catalogue.</title>
        <authorList>
            <person name="Kono N."/>
            <person name="Nakamura H."/>
            <person name="Ohtoshi R."/>
            <person name="Moran D.A.P."/>
            <person name="Shinohara A."/>
            <person name="Yoshida Y."/>
            <person name="Fujiwara M."/>
            <person name="Mori M."/>
            <person name="Tomita M."/>
            <person name="Arakawa K."/>
        </authorList>
    </citation>
    <scope>NUCLEOTIDE SEQUENCE [LARGE SCALE GENOMIC DNA]</scope>
</reference>
<gene>
    <name evidence="2" type="ORF">AVEN_33458_1</name>
    <name evidence="3" type="ORF">AVEN_88346_1</name>
</gene>
<dbReference type="EMBL" id="BGPR01109458">
    <property type="protein sequence ID" value="GBM86002.1"/>
    <property type="molecule type" value="Genomic_DNA"/>
</dbReference>
<feature type="domain" description="DUF7041" evidence="1">
    <location>
        <begin position="20"/>
        <end position="98"/>
    </location>
</feature>
<dbReference type="Pfam" id="PF23055">
    <property type="entry name" value="DUF7041"/>
    <property type="match status" value="1"/>
</dbReference>
<organism evidence="2 4">
    <name type="scientific">Araneus ventricosus</name>
    <name type="common">Orbweaver spider</name>
    <name type="synonym">Epeira ventricosa</name>
    <dbReference type="NCBI Taxonomy" id="182803"/>
    <lineage>
        <taxon>Eukaryota</taxon>
        <taxon>Metazoa</taxon>
        <taxon>Ecdysozoa</taxon>
        <taxon>Arthropoda</taxon>
        <taxon>Chelicerata</taxon>
        <taxon>Arachnida</taxon>
        <taxon>Araneae</taxon>
        <taxon>Araneomorphae</taxon>
        <taxon>Entelegynae</taxon>
        <taxon>Araneoidea</taxon>
        <taxon>Araneidae</taxon>
        <taxon>Araneus</taxon>
    </lineage>
</organism>
<evidence type="ECO:0000259" key="1">
    <source>
        <dbReference type="Pfam" id="PF23055"/>
    </source>
</evidence>
<accession>A0A4Y2J6S0</accession>
<comment type="caution">
    <text evidence="2">The sequence shown here is derived from an EMBL/GenBank/DDBJ whole genome shotgun (WGS) entry which is preliminary data.</text>
</comment>
<evidence type="ECO:0000313" key="4">
    <source>
        <dbReference type="Proteomes" id="UP000499080"/>
    </source>
</evidence>
<keyword evidence="4" id="KW-1185">Reference proteome</keyword>
<evidence type="ECO:0000313" key="2">
    <source>
        <dbReference type="EMBL" id="GBM85973.1"/>
    </source>
</evidence>
<dbReference type="PANTHER" id="PTHR33327:SF3">
    <property type="entry name" value="RNA-DIRECTED DNA POLYMERASE"/>
    <property type="match status" value="1"/>
</dbReference>
<sequence length="267" mass="30217">MPDGPESTKPELARVAFRAPPFWETDPDLWFLQLESQFKLSGISTDETKFHTVVAALDSKVLSYVSDIVRNPPADNKYDALKTLILNYFSQSQSTKLRVPLQDLQLGDKKPSRLLQEMRNLAAEKVSEDVLKTIWMQRLPTSIQQILSVSNDNLDGLSLIADKVNEVSHFDTVVNAVASDNSVIQSFREEIAELRAEIKRISRPRFRQSSRGRQSPVLEARQIRVNRNLNEFVGIEDLPKKLLSALVPVIFRKTEGLVCFGGNGWRP</sequence>
<protein>
    <recommendedName>
        <fullName evidence="1">DUF7041 domain-containing protein</fullName>
    </recommendedName>
</protein>
<evidence type="ECO:0000313" key="3">
    <source>
        <dbReference type="EMBL" id="GBM86002.1"/>
    </source>
</evidence>
<dbReference type="InterPro" id="IPR055469">
    <property type="entry name" value="DUF7041"/>
</dbReference>
<dbReference type="AlphaFoldDB" id="A0A4Y2J6S0"/>
<dbReference type="Proteomes" id="UP000499080">
    <property type="component" value="Unassembled WGS sequence"/>
</dbReference>
<name>A0A4Y2J6S0_ARAVE</name>
<dbReference type="OrthoDB" id="10048650at2759"/>